<dbReference type="Gene3D" id="3.40.50.11990">
    <property type="entry name" value="RNA polymerase II accessory factor, Cdc73 C-terminal domain"/>
    <property type="match status" value="1"/>
</dbReference>
<dbReference type="InterPro" id="IPR038103">
    <property type="entry name" value="CDC73_C_sf"/>
</dbReference>
<dbReference type="Proteomes" id="UP000836788">
    <property type="component" value="Chromosome 11"/>
</dbReference>
<comment type="similarity">
    <text evidence="2">Belongs to the CDC73 family.</text>
</comment>
<dbReference type="InterPro" id="IPR007852">
    <property type="entry name" value="Cdc73/Parafibromin"/>
</dbReference>
<keyword evidence="3" id="KW-0804">Transcription</keyword>
<proteinExistence type="inferred from homology"/>
<evidence type="ECO:0000256" key="3">
    <source>
        <dbReference type="ARBA" id="ARBA00023163"/>
    </source>
</evidence>
<dbReference type="InterPro" id="IPR031336">
    <property type="entry name" value="CDC73_C"/>
</dbReference>
<protein>
    <recommendedName>
        <fullName evidence="6">Cell division control protein 73 C-terminal domain-containing protein</fullName>
    </recommendedName>
</protein>
<dbReference type="GO" id="GO:0000993">
    <property type="term" value="F:RNA polymerase II complex binding"/>
    <property type="evidence" value="ECO:0007669"/>
    <property type="project" value="TreeGrafter"/>
</dbReference>
<keyword evidence="4" id="KW-0539">Nucleus</keyword>
<evidence type="ECO:0000256" key="5">
    <source>
        <dbReference type="SAM" id="MobiDB-lite"/>
    </source>
</evidence>
<comment type="subcellular location">
    <subcellularLocation>
        <location evidence="1">Nucleus</location>
    </subcellularLocation>
</comment>
<feature type="compositionally biased region" description="Basic residues" evidence="5">
    <location>
        <begin position="135"/>
        <end position="154"/>
    </location>
</feature>
<evidence type="ECO:0000256" key="1">
    <source>
        <dbReference type="ARBA" id="ARBA00004123"/>
    </source>
</evidence>
<gene>
    <name evidence="7" type="ORF">PTTT1_LOCUS8496</name>
</gene>
<dbReference type="EMBL" id="OU594952">
    <property type="protein sequence ID" value="CAG9278941.1"/>
    <property type="molecule type" value="Genomic_DNA"/>
</dbReference>
<dbReference type="GO" id="GO:0016593">
    <property type="term" value="C:Cdc73/Paf1 complex"/>
    <property type="evidence" value="ECO:0007669"/>
    <property type="project" value="InterPro"/>
</dbReference>
<dbReference type="GO" id="GO:0006368">
    <property type="term" value="P:transcription elongation by RNA polymerase II"/>
    <property type="evidence" value="ECO:0007669"/>
    <property type="project" value="InterPro"/>
</dbReference>
<feature type="region of interest" description="Disordered" evidence="5">
    <location>
        <begin position="254"/>
        <end position="281"/>
    </location>
</feature>
<dbReference type="PANTHER" id="PTHR12466">
    <property type="entry name" value="CDC73 DOMAIN PROTEIN"/>
    <property type="match status" value="1"/>
</dbReference>
<feature type="compositionally biased region" description="Low complexity" evidence="5">
    <location>
        <begin position="259"/>
        <end position="276"/>
    </location>
</feature>
<feature type="region of interest" description="Disordered" evidence="5">
    <location>
        <begin position="119"/>
        <end position="170"/>
    </location>
</feature>
<dbReference type="GO" id="GO:0032968">
    <property type="term" value="P:positive regulation of transcription elongation by RNA polymerase II"/>
    <property type="evidence" value="ECO:0007669"/>
    <property type="project" value="TreeGrafter"/>
</dbReference>
<feature type="domain" description="Cell division control protein 73 C-terminal" evidence="6">
    <location>
        <begin position="287"/>
        <end position="447"/>
    </location>
</feature>
<evidence type="ECO:0000313" key="7">
    <source>
        <dbReference type="EMBL" id="CAG9278941.1"/>
    </source>
</evidence>
<name>A0A8J9S3T6_PHATR</name>
<dbReference type="AlphaFoldDB" id="A0A8J9S3T6"/>
<evidence type="ECO:0000256" key="4">
    <source>
        <dbReference type="ARBA" id="ARBA00023242"/>
    </source>
</evidence>
<feature type="compositionally biased region" description="Basic and acidic residues" evidence="5">
    <location>
        <begin position="123"/>
        <end position="134"/>
    </location>
</feature>
<evidence type="ECO:0000256" key="2">
    <source>
        <dbReference type="ARBA" id="ARBA00010427"/>
    </source>
</evidence>
<dbReference type="PANTHER" id="PTHR12466:SF8">
    <property type="entry name" value="PARAFIBROMIN"/>
    <property type="match status" value="1"/>
</dbReference>
<sequence>MSDPDKVRDALSQWVAQSKLKDAHVSEDGQSVSLDGTTLPNEKLTITFGEKSCSYSLVSIYLQILDPDQGVLAYRNACKKYNVTDPVKTLDKGTILGYFASSLEQPEVSSAKAAEIAVPTVPVEEKPSDKLTEKSRKHQEHRSSKDKHGKRKHRSQDPKVKKEKKRPKLVTNEQLISNLSEVVDKRHLDHNLEKEEITKALSTEGFEVTPELLEENKEATQTITANEIPVGNSASILRAANPRKDLSRVLELYNDTVNPPSSKSKNSSSTPFSSGKPKNDRSYLVGKKPVIVVPKGMTAPITIINAHEFLANARFVPRDVMVKQGRQRTPATSFTRNVPMVGANGTAPLEYEIVDTPKKLGPDPREWERIVAVFVLGQSWQFKDWGEKYNDPVHLFARTYGFFVSMEGAKLPAELAGWSVRKSQLNRDKRGLDSVSFASFWNGLDEWMTVHKRELLPHA</sequence>
<dbReference type="Pfam" id="PF05179">
    <property type="entry name" value="CDC73_C"/>
    <property type="match status" value="1"/>
</dbReference>
<organism evidence="7">
    <name type="scientific">Phaeodactylum tricornutum</name>
    <name type="common">Diatom</name>
    <dbReference type="NCBI Taxonomy" id="2850"/>
    <lineage>
        <taxon>Eukaryota</taxon>
        <taxon>Sar</taxon>
        <taxon>Stramenopiles</taxon>
        <taxon>Ochrophyta</taxon>
        <taxon>Bacillariophyta</taxon>
        <taxon>Bacillariophyceae</taxon>
        <taxon>Bacillariophycidae</taxon>
        <taxon>Naviculales</taxon>
        <taxon>Phaeodactylaceae</taxon>
        <taxon>Phaeodactylum</taxon>
    </lineage>
</organism>
<reference evidence="7" key="1">
    <citation type="submission" date="2022-02" db="EMBL/GenBank/DDBJ databases">
        <authorList>
            <person name="Giguere J D."/>
        </authorList>
    </citation>
    <scope>NUCLEOTIDE SEQUENCE</scope>
    <source>
        <strain evidence="7">CCAP 1055/1</strain>
    </source>
</reference>
<evidence type="ECO:0000259" key="6">
    <source>
        <dbReference type="Pfam" id="PF05179"/>
    </source>
</evidence>
<accession>A0A8J9S3T6</accession>